<accession>A0A1P8K9B1</accession>
<dbReference type="Gene3D" id="2.40.170.20">
    <property type="entry name" value="TonB-dependent receptor, beta-barrel domain"/>
    <property type="match status" value="1"/>
</dbReference>
<dbReference type="Gene3D" id="2.170.130.10">
    <property type="entry name" value="TonB-dependent receptor, plug domain"/>
    <property type="match status" value="1"/>
</dbReference>
<dbReference type="Proteomes" id="UP000186110">
    <property type="component" value="Chromosome"/>
</dbReference>
<keyword evidence="17" id="KW-1185">Reference proteome</keyword>
<keyword evidence="7 12" id="KW-0798">TonB box</keyword>
<dbReference type="InterPro" id="IPR039426">
    <property type="entry name" value="TonB-dep_rcpt-like"/>
</dbReference>
<evidence type="ECO:0000259" key="15">
    <source>
        <dbReference type="Pfam" id="PF07715"/>
    </source>
</evidence>
<dbReference type="NCBIfam" id="TIGR01786">
    <property type="entry name" value="TonB-hemlactrns"/>
    <property type="match status" value="1"/>
</dbReference>
<dbReference type="InterPro" id="IPR036942">
    <property type="entry name" value="Beta-barrel_TonB_sf"/>
</dbReference>
<feature type="compositionally biased region" description="Polar residues" evidence="13">
    <location>
        <begin position="243"/>
        <end position="260"/>
    </location>
</feature>
<evidence type="ECO:0000256" key="11">
    <source>
        <dbReference type="PROSITE-ProRule" id="PRU01360"/>
    </source>
</evidence>
<evidence type="ECO:0000256" key="1">
    <source>
        <dbReference type="ARBA" id="ARBA00004571"/>
    </source>
</evidence>
<evidence type="ECO:0000256" key="9">
    <source>
        <dbReference type="ARBA" id="ARBA00023170"/>
    </source>
</evidence>
<dbReference type="InterPro" id="IPR037066">
    <property type="entry name" value="Plug_dom_sf"/>
</dbReference>
<dbReference type="PROSITE" id="PS52016">
    <property type="entry name" value="TONB_DEPENDENT_REC_3"/>
    <property type="match status" value="1"/>
</dbReference>
<evidence type="ECO:0000256" key="7">
    <source>
        <dbReference type="ARBA" id="ARBA00023077"/>
    </source>
</evidence>
<dbReference type="Pfam" id="PF00593">
    <property type="entry name" value="TonB_dep_Rec_b-barrel"/>
    <property type="match status" value="1"/>
</dbReference>
<dbReference type="InterPro" id="IPR011276">
    <property type="entry name" value="TonB_haem/Hb_rcpt"/>
</dbReference>
<dbReference type="CDD" id="cd01347">
    <property type="entry name" value="ligand_gated_channel"/>
    <property type="match status" value="1"/>
</dbReference>
<keyword evidence="8 11" id="KW-0472">Membrane</keyword>
<dbReference type="SUPFAM" id="SSF56935">
    <property type="entry name" value="Porins"/>
    <property type="match status" value="1"/>
</dbReference>
<dbReference type="InterPro" id="IPR010949">
    <property type="entry name" value="TonB_Hb/transfer/lactofer_rcpt"/>
</dbReference>
<dbReference type="AlphaFoldDB" id="A0A1P8K9B1"/>
<keyword evidence="3 11" id="KW-0813">Transport</keyword>
<keyword evidence="10 11" id="KW-0998">Cell outer membrane</keyword>
<keyword evidence="6" id="KW-0732">Signal</keyword>
<organism evidence="16 17">
    <name type="scientific">Rhodoferax saidenbachensis</name>
    <dbReference type="NCBI Taxonomy" id="1484693"/>
    <lineage>
        <taxon>Bacteria</taxon>
        <taxon>Pseudomonadati</taxon>
        <taxon>Pseudomonadota</taxon>
        <taxon>Betaproteobacteria</taxon>
        <taxon>Burkholderiales</taxon>
        <taxon>Comamonadaceae</taxon>
        <taxon>Rhodoferax</taxon>
    </lineage>
</organism>
<dbReference type="InterPro" id="IPR012910">
    <property type="entry name" value="Plug_dom"/>
</dbReference>
<feature type="region of interest" description="Disordered" evidence="13">
    <location>
        <begin position="240"/>
        <end position="260"/>
    </location>
</feature>
<dbReference type="EMBL" id="CP019239">
    <property type="protein sequence ID" value="APW42570.1"/>
    <property type="molecule type" value="Genomic_DNA"/>
</dbReference>
<evidence type="ECO:0000256" key="13">
    <source>
        <dbReference type="SAM" id="MobiDB-lite"/>
    </source>
</evidence>
<protein>
    <recommendedName>
        <fullName evidence="18">TonB-dependent receptor</fullName>
    </recommendedName>
</protein>
<keyword evidence="4 11" id="KW-1134">Transmembrane beta strand</keyword>
<keyword evidence="9" id="KW-0675">Receptor</keyword>
<dbReference type="NCBIfam" id="TIGR01785">
    <property type="entry name" value="TonB-hemin"/>
    <property type="match status" value="1"/>
</dbReference>
<feature type="domain" description="TonB-dependent receptor-like beta-barrel" evidence="14">
    <location>
        <begin position="296"/>
        <end position="690"/>
    </location>
</feature>
<evidence type="ECO:0000256" key="5">
    <source>
        <dbReference type="ARBA" id="ARBA00022692"/>
    </source>
</evidence>
<dbReference type="GO" id="GO:0009279">
    <property type="term" value="C:cell outer membrane"/>
    <property type="evidence" value="ECO:0007669"/>
    <property type="project" value="UniProtKB-SubCell"/>
</dbReference>
<dbReference type="PANTHER" id="PTHR30069">
    <property type="entry name" value="TONB-DEPENDENT OUTER MEMBRANE RECEPTOR"/>
    <property type="match status" value="1"/>
</dbReference>
<evidence type="ECO:0000256" key="6">
    <source>
        <dbReference type="ARBA" id="ARBA00022729"/>
    </source>
</evidence>
<evidence type="ECO:0000256" key="12">
    <source>
        <dbReference type="RuleBase" id="RU003357"/>
    </source>
</evidence>
<dbReference type="GO" id="GO:0015344">
    <property type="term" value="F:siderophore uptake transmembrane transporter activity"/>
    <property type="evidence" value="ECO:0007669"/>
    <property type="project" value="TreeGrafter"/>
</dbReference>
<evidence type="ECO:0000256" key="4">
    <source>
        <dbReference type="ARBA" id="ARBA00022452"/>
    </source>
</evidence>
<gene>
    <name evidence="16" type="ORF">RS694_08530</name>
</gene>
<dbReference type="Pfam" id="PF07715">
    <property type="entry name" value="Plug"/>
    <property type="match status" value="1"/>
</dbReference>
<dbReference type="KEGG" id="rsb:RS694_08530"/>
<evidence type="ECO:0000259" key="14">
    <source>
        <dbReference type="Pfam" id="PF00593"/>
    </source>
</evidence>
<evidence type="ECO:0000313" key="17">
    <source>
        <dbReference type="Proteomes" id="UP000186110"/>
    </source>
</evidence>
<dbReference type="PANTHER" id="PTHR30069:SF29">
    <property type="entry name" value="HEMOGLOBIN AND HEMOGLOBIN-HAPTOGLOBIN-BINDING PROTEIN 1-RELATED"/>
    <property type="match status" value="1"/>
</dbReference>
<evidence type="ECO:0000313" key="16">
    <source>
        <dbReference type="EMBL" id="APW42570.1"/>
    </source>
</evidence>
<comment type="similarity">
    <text evidence="2 11 12">Belongs to the TonB-dependent receptor family.</text>
</comment>
<evidence type="ECO:0000256" key="3">
    <source>
        <dbReference type="ARBA" id="ARBA00022448"/>
    </source>
</evidence>
<dbReference type="STRING" id="1484693.RS694_08530"/>
<proteinExistence type="inferred from homology"/>
<name>A0A1P8K9B1_9BURK</name>
<dbReference type="GO" id="GO:0015232">
    <property type="term" value="F:heme transmembrane transporter activity"/>
    <property type="evidence" value="ECO:0007669"/>
    <property type="project" value="InterPro"/>
</dbReference>
<evidence type="ECO:0000256" key="2">
    <source>
        <dbReference type="ARBA" id="ARBA00009810"/>
    </source>
</evidence>
<dbReference type="RefSeq" id="WP_076069515.1">
    <property type="nucleotide sequence ID" value="NZ_CP019239.1"/>
</dbReference>
<evidence type="ECO:0008006" key="18">
    <source>
        <dbReference type="Google" id="ProtNLM"/>
    </source>
</evidence>
<evidence type="ECO:0000256" key="8">
    <source>
        <dbReference type="ARBA" id="ARBA00023136"/>
    </source>
</evidence>
<keyword evidence="5 11" id="KW-0812">Transmembrane</keyword>
<reference evidence="16 17" key="1">
    <citation type="submission" date="2017-01" db="EMBL/GenBank/DDBJ databases">
        <authorList>
            <person name="Mah S.A."/>
            <person name="Swanson W.J."/>
            <person name="Moy G.W."/>
            <person name="Vacquier V.D."/>
        </authorList>
    </citation>
    <scope>NUCLEOTIDE SEQUENCE [LARGE SCALE GENOMIC DNA]</scope>
    <source>
        <strain evidence="16 17">DSM 22694</strain>
    </source>
</reference>
<sequence>MANVAVSGRFSLTQLSLCLGLAFGGGVGWAQVSAPEAPAAAQPVVTLKEVVVSASRVEEDANKVAATVTVIKSEDVDRRNASNLEEMLEDEVGISVRALPSRVQTAFSGTGRGGNEGINIRGLEGDQVNLLVDGVSLPSSYSFSSVQAGRGDYLDPEGYKQVEIVRGSTSTAYGSSGLAGSVMFVTKDPEDYLKGGKTELFRLKTGYSSANRSVQIAPSFAFAAGDTQGLVLASLRSGHETDTMGTNTSSGSSRTAANPQDSNAGYLLVKLKQKVSAENGFKLTLESLRRKSEIESLSTRTAVITDDDSTDSTTRTMVKLDWRNTPQGSWYDVLDVSLYSQISQVDQLGVQLRPASAPPQRSRDAAYNENTTGVSAQFESNFGSATQHRLVYGADVKTSAYDMVVNRTGDFNTPVKYFPDTDGVSAGTFVQDEITLGAVKLTPGLRYDYYKFTPKRVSTGYVATYDELSDSALSPKLGANWELNPEFSLYGLYSHGFRAPKSGQINGSFSNGTQYVYLGNSKLKSERSESLEFGFRGQAGGTKYSATAFHGEYKDFIQDSVNTGSCTYSAVTYTTCYQAQNLNRVTISGFELRGDFALAKNWRATAAYAHAEGRSNNDNLASVDPDKFVGSLQYTPSGTWGLGGRLTAVDRKENAQNSAAVIPGGYTIFDLTGWYQPSKATQISVGLYNLFDKKYVRWADVRDLAASGVEAIDAYSQPGRNFTVSLTHSF</sequence>
<dbReference type="InterPro" id="IPR000531">
    <property type="entry name" value="Beta-barrel_TonB"/>
</dbReference>
<dbReference type="eggNOG" id="COG4771">
    <property type="taxonomic scope" value="Bacteria"/>
</dbReference>
<evidence type="ECO:0000256" key="10">
    <source>
        <dbReference type="ARBA" id="ARBA00023237"/>
    </source>
</evidence>
<feature type="domain" description="TonB-dependent receptor plug" evidence="15">
    <location>
        <begin position="62"/>
        <end position="180"/>
    </location>
</feature>
<comment type="subcellular location">
    <subcellularLocation>
        <location evidence="1 11">Cell outer membrane</location>
        <topology evidence="1 11">Multi-pass membrane protein</topology>
    </subcellularLocation>
</comment>
<dbReference type="GO" id="GO:0044718">
    <property type="term" value="P:siderophore transmembrane transport"/>
    <property type="evidence" value="ECO:0007669"/>
    <property type="project" value="TreeGrafter"/>
</dbReference>